<feature type="transmembrane region" description="Helical" evidence="5">
    <location>
        <begin position="47"/>
        <end position="65"/>
    </location>
</feature>
<sequence>MGVQSMVLDLNCTQMEALVALGVYTLGFGIVPLITASLSEDFGRQPLHIWSGIGFLVVFSMAALAKNIQTVILARLLQGCFGSTGATMVGGTLSDIWEPHEYVQD</sequence>
<reference evidence="7" key="1">
    <citation type="submission" date="2021-02" db="EMBL/GenBank/DDBJ databases">
        <authorList>
            <person name="Nieuwenhuis M."/>
            <person name="Van De Peppel L.J.J."/>
        </authorList>
    </citation>
    <scope>NUCLEOTIDE SEQUENCE</scope>
    <source>
        <strain evidence="7">D49</strain>
    </source>
</reference>
<feature type="transmembrane region" description="Helical" evidence="5">
    <location>
        <begin position="15"/>
        <end position="35"/>
    </location>
</feature>
<keyword evidence="2 5" id="KW-0812">Transmembrane</keyword>
<evidence type="ECO:0000313" key="8">
    <source>
        <dbReference type="Proteomes" id="UP000717328"/>
    </source>
</evidence>
<dbReference type="InterPro" id="IPR036259">
    <property type="entry name" value="MFS_trans_sf"/>
</dbReference>
<evidence type="ECO:0000313" key="7">
    <source>
        <dbReference type="EMBL" id="KAG5651568.1"/>
    </source>
</evidence>
<evidence type="ECO:0000256" key="2">
    <source>
        <dbReference type="ARBA" id="ARBA00022692"/>
    </source>
</evidence>
<dbReference type="OrthoDB" id="5376138at2759"/>
<gene>
    <name evidence="7" type="ORF">H0H81_008216</name>
</gene>
<evidence type="ECO:0000256" key="5">
    <source>
        <dbReference type="SAM" id="Phobius"/>
    </source>
</evidence>
<dbReference type="PANTHER" id="PTHR23502:SF134">
    <property type="entry name" value="MAJOR FACILITATOR SUPERFAMILY (MFS) PROFILE DOMAIN-CONTAINING PROTEIN-RELATED"/>
    <property type="match status" value="1"/>
</dbReference>
<dbReference type="InterPro" id="IPR011701">
    <property type="entry name" value="MFS"/>
</dbReference>
<comment type="subcellular location">
    <subcellularLocation>
        <location evidence="1">Membrane</location>
        <topology evidence="1">Multi-pass membrane protein</topology>
    </subcellularLocation>
</comment>
<evidence type="ECO:0000256" key="1">
    <source>
        <dbReference type="ARBA" id="ARBA00004141"/>
    </source>
</evidence>
<organism evidence="7 8">
    <name type="scientific">Sphagnurus paluster</name>
    <dbReference type="NCBI Taxonomy" id="117069"/>
    <lineage>
        <taxon>Eukaryota</taxon>
        <taxon>Fungi</taxon>
        <taxon>Dikarya</taxon>
        <taxon>Basidiomycota</taxon>
        <taxon>Agaricomycotina</taxon>
        <taxon>Agaricomycetes</taxon>
        <taxon>Agaricomycetidae</taxon>
        <taxon>Agaricales</taxon>
        <taxon>Tricholomatineae</taxon>
        <taxon>Lyophyllaceae</taxon>
        <taxon>Sphagnurus</taxon>
    </lineage>
</organism>
<keyword evidence="3 5" id="KW-1133">Transmembrane helix</keyword>
<dbReference type="PROSITE" id="PS50850">
    <property type="entry name" value="MFS"/>
    <property type="match status" value="1"/>
</dbReference>
<protein>
    <recommendedName>
        <fullName evidence="6">Major facilitator superfamily (MFS) profile domain-containing protein</fullName>
    </recommendedName>
</protein>
<dbReference type="GO" id="GO:0022857">
    <property type="term" value="F:transmembrane transporter activity"/>
    <property type="evidence" value="ECO:0007669"/>
    <property type="project" value="InterPro"/>
</dbReference>
<evidence type="ECO:0000256" key="4">
    <source>
        <dbReference type="ARBA" id="ARBA00023136"/>
    </source>
</evidence>
<evidence type="ECO:0000256" key="3">
    <source>
        <dbReference type="ARBA" id="ARBA00022989"/>
    </source>
</evidence>
<comment type="caution">
    <text evidence="7">The sequence shown here is derived from an EMBL/GenBank/DDBJ whole genome shotgun (WGS) entry which is preliminary data.</text>
</comment>
<dbReference type="SUPFAM" id="SSF103473">
    <property type="entry name" value="MFS general substrate transporter"/>
    <property type="match status" value="1"/>
</dbReference>
<name>A0A9P7KIE5_9AGAR</name>
<accession>A0A9P7KIE5</accession>
<dbReference type="PANTHER" id="PTHR23502">
    <property type="entry name" value="MAJOR FACILITATOR SUPERFAMILY"/>
    <property type="match status" value="1"/>
</dbReference>
<dbReference type="EMBL" id="JABCKI010000225">
    <property type="protein sequence ID" value="KAG5651568.1"/>
    <property type="molecule type" value="Genomic_DNA"/>
</dbReference>
<evidence type="ECO:0000259" key="6">
    <source>
        <dbReference type="PROSITE" id="PS50850"/>
    </source>
</evidence>
<dbReference type="GO" id="GO:0005886">
    <property type="term" value="C:plasma membrane"/>
    <property type="evidence" value="ECO:0007669"/>
    <property type="project" value="TreeGrafter"/>
</dbReference>
<dbReference type="Gene3D" id="1.20.1720.10">
    <property type="entry name" value="Multidrug resistance protein D"/>
    <property type="match status" value="1"/>
</dbReference>
<feature type="domain" description="Major facilitator superfamily (MFS) profile" evidence="6">
    <location>
        <begin position="1"/>
        <end position="105"/>
    </location>
</feature>
<dbReference type="InterPro" id="IPR020846">
    <property type="entry name" value="MFS_dom"/>
</dbReference>
<dbReference type="Proteomes" id="UP000717328">
    <property type="component" value="Unassembled WGS sequence"/>
</dbReference>
<reference evidence="7" key="2">
    <citation type="submission" date="2021-10" db="EMBL/GenBank/DDBJ databases">
        <title>Phylogenomics reveals ancestral predisposition of the termite-cultivated fungus Termitomyces towards a domesticated lifestyle.</title>
        <authorList>
            <person name="Auxier B."/>
            <person name="Grum-Grzhimaylo A."/>
            <person name="Cardenas M.E."/>
            <person name="Lodge J.D."/>
            <person name="Laessoe T."/>
            <person name="Pedersen O."/>
            <person name="Smith M.E."/>
            <person name="Kuyper T.W."/>
            <person name="Franco-Molano E.A."/>
            <person name="Baroni T.J."/>
            <person name="Aanen D.K."/>
        </authorList>
    </citation>
    <scope>NUCLEOTIDE SEQUENCE</scope>
    <source>
        <strain evidence="7">D49</strain>
    </source>
</reference>
<dbReference type="AlphaFoldDB" id="A0A9P7KIE5"/>
<dbReference type="Pfam" id="PF07690">
    <property type="entry name" value="MFS_1"/>
    <property type="match status" value="1"/>
</dbReference>
<proteinExistence type="predicted"/>
<keyword evidence="4 5" id="KW-0472">Membrane</keyword>
<keyword evidence="8" id="KW-1185">Reference proteome</keyword>